<keyword evidence="1" id="KW-0805">Transcription regulation</keyword>
<dbReference type="CDD" id="cd06976">
    <property type="entry name" value="cupin_MtlR-like_N"/>
    <property type="match status" value="1"/>
</dbReference>
<name>A0A1T5CHU4_9SPHI</name>
<dbReference type="Gene3D" id="1.10.10.60">
    <property type="entry name" value="Homeodomain-like"/>
    <property type="match status" value="2"/>
</dbReference>
<dbReference type="EMBL" id="FUZF01000004">
    <property type="protein sequence ID" value="SKB59065.1"/>
    <property type="molecule type" value="Genomic_DNA"/>
</dbReference>
<dbReference type="STRING" id="1513896.SAMN05660841_01334"/>
<dbReference type="SMART" id="SM00342">
    <property type="entry name" value="HTH_ARAC"/>
    <property type="match status" value="1"/>
</dbReference>
<dbReference type="Pfam" id="PF07883">
    <property type="entry name" value="Cupin_2"/>
    <property type="match status" value="1"/>
</dbReference>
<evidence type="ECO:0000256" key="1">
    <source>
        <dbReference type="ARBA" id="ARBA00023015"/>
    </source>
</evidence>
<dbReference type="Proteomes" id="UP000190150">
    <property type="component" value="Unassembled WGS sequence"/>
</dbReference>
<evidence type="ECO:0000313" key="6">
    <source>
        <dbReference type="Proteomes" id="UP000190150"/>
    </source>
</evidence>
<keyword evidence="3" id="KW-0804">Transcription</keyword>
<dbReference type="GO" id="GO:0043565">
    <property type="term" value="F:sequence-specific DNA binding"/>
    <property type="evidence" value="ECO:0007669"/>
    <property type="project" value="InterPro"/>
</dbReference>
<evidence type="ECO:0000259" key="4">
    <source>
        <dbReference type="PROSITE" id="PS01124"/>
    </source>
</evidence>
<keyword evidence="6" id="KW-1185">Reference proteome</keyword>
<keyword evidence="2 5" id="KW-0238">DNA-binding</keyword>
<feature type="domain" description="HTH araC/xylS-type" evidence="4">
    <location>
        <begin position="185"/>
        <end position="283"/>
    </location>
</feature>
<dbReference type="PANTHER" id="PTHR43280">
    <property type="entry name" value="ARAC-FAMILY TRANSCRIPTIONAL REGULATOR"/>
    <property type="match status" value="1"/>
</dbReference>
<proteinExistence type="predicted"/>
<protein>
    <submittedName>
        <fullName evidence="5">AraC-type DNA-binding protein</fullName>
    </submittedName>
</protein>
<dbReference type="InterPro" id="IPR009057">
    <property type="entry name" value="Homeodomain-like_sf"/>
</dbReference>
<dbReference type="PROSITE" id="PS01124">
    <property type="entry name" value="HTH_ARAC_FAMILY_2"/>
    <property type="match status" value="1"/>
</dbReference>
<dbReference type="Gene3D" id="2.60.120.10">
    <property type="entry name" value="Jelly Rolls"/>
    <property type="match status" value="1"/>
</dbReference>
<dbReference type="SUPFAM" id="SSF51182">
    <property type="entry name" value="RmlC-like cupins"/>
    <property type="match status" value="1"/>
</dbReference>
<evidence type="ECO:0000313" key="5">
    <source>
        <dbReference type="EMBL" id="SKB59065.1"/>
    </source>
</evidence>
<reference evidence="6" key="1">
    <citation type="submission" date="2017-02" db="EMBL/GenBank/DDBJ databases">
        <authorList>
            <person name="Varghese N."/>
            <person name="Submissions S."/>
        </authorList>
    </citation>
    <scope>NUCLEOTIDE SEQUENCE [LARGE SCALE GENOMIC DNA]</scope>
    <source>
        <strain evidence="6">DSM 24091</strain>
    </source>
</reference>
<dbReference type="GO" id="GO:0003700">
    <property type="term" value="F:DNA-binding transcription factor activity"/>
    <property type="evidence" value="ECO:0007669"/>
    <property type="project" value="InterPro"/>
</dbReference>
<dbReference type="InterPro" id="IPR018060">
    <property type="entry name" value="HTH_AraC"/>
</dbReference>
<organism evidence="5 6">
    <name type="scientific">Sphingobacterium nematocida</name>
    <dbReference type="NCBI Taxonomy" id="1513896"/>
    <lineage>
        <taxon>Bacteria</taxon>
        <taxon>Pseudomonadati</taxon>
        <taxon>Bacteroidota</taxon>
        <taxon>Sphingobacteriia</taxon>
        <taxon>Sphingobacteriales</taxon>
        <taxon>Sphingobacteriaceae</taxon>
        <taxon>Sphingobacterium</taxon>
    </lineage>
</organism>
<dbReference type="RefSeq" id="WP_079642315.1">
    <property type="nucleotide sequence ID" value="NZ_FUZF01000004.1"/>
</dbReference>
<dbReference type="PROSITE" id="PS00041">
    <property type="entry name" value="HTH_ARAC_FAMILY_1"/>
    <property type="match status" value="1"/>
</dbReference>
<evidence type="ECO:0000256" key="2">
    <source>
        <dbReference type="ARBA" id="ARBA00023125"/>
    </source>
</evidence>
<dbReference type="OrthoDB" id="9787988at2"/>
<dbReference type="SUPFAM" id="SSF46689">
    <property type="entry name" value="Homeodomain-like"/>
    <property type="match status" value="2"/>
</dbReference>
<sequence length="283" mass="33130">MKLKQLSLDRTYYNSFHIRQDSYPRNHNSWHYHEELEFIWIYKGSGTLFIGDCIQNFTEGDVVLIGPNLPHYWLFENLRNDYLDDPIDCIVVHFKKDFAGSDFFNLPELALLKQLIQDSEKGLMVREAAPPSLGQHLKSMLDAEGVLKFTSLLQILAQYAALPYEKLVSSNYAILNHSNDERRMNDVMNYIREYYKGKIELSKLANQAKMTKNSFCRYFKYKTGKTPIQFVSEIRVAHACRLLKNTSLSLKEICYDSGFNNFVSFHKTFKEQLNVTPTEYRKN</sequence>
<dbReference type="AlphaFoldDB" id="A0A1T5CHU4"/>
<accession>A0A1T5CHU4</accession>
<dbReference type="InterPro" id="IPR011051">
    <property type="entry name" value="RmlC_Cupin_sf"/>
</dbReference>
<dbReference type="PANTHER" id="PTHR43280:SF27">
    <property type="entry name" value="TRANSCRIPTIONAL REGULATOR MTLR"/>
    <property type="match status" value="1"/>
</dbReference>
<dbReference type="InterPro" id="IPR013096">
    <property type="entry name" value="Cupin_2"/>
</dbReference>
<dbReference type="InterPro" id="IPR014710">
    <property type="entry name" value="RmlC-like_jellyroll"/>
</dbReference>
<gene>
    <name evidence="5" type="ORF">SAMN05660841_01334</name>
</gene>
<evidence type="ECO:0000256" key="3">
    <source>
        <dbReference type="ARBA" id="ARBA00023163"/>
    </source>
</evidence>
<dbReference type="InterPro" id="IPR018062">
    <property type="entry name" value="HTH_AraC-typ_CS"/>
</dbReference>
<dbReference type="Pfam" id="PF12833">
    <property type="entry name" value="HTH_18"/>
    <property type="match status" value="1"/>
</dbReference>